<protein>
    <recommendedName>
        <fullName evidence="4">Phosphoribosylglycinamide formyltransferase</fullName>
        <ecNumber evidence="4">2.1.2.2</ecNumber>
    </recommendedName>
    <alternativeName>
        <fullName evidence="4">5'-phosphoribosylglycinamide transformylase</fullName>
    </alternativeName>
    <alternativeName>
        <fullName evidence="4">GAR transformylase</fullName>
        <shortName evidence="4">GART</shortName>
    </alternativeName>
</protein>
<keyword evidence="3 4" id="KW-0658">Purine biosynthesis</keyword>
<comment type="pathway">
    <text evidence="1 4">Purine metabolism; IMP biosynthesis via de novo pathway; N(2)-formyl-N(1)-(5-phospho-D-ribosyl)glycinamide from N(1)-(5-phospho-D-ribosyl)glycinamide (10-formyl THF route): step 1/1.</text>
</comment>
<comment type="caution">
    <text evidence="4">Lacks conserved residue(s) required for the propagation of feature annotation.</text>
</comment>
<evidence type="ECO:0000259" key="5">
    <source>
        <dbReference type="Pfam" id="PF00551"/>
    </source>
</evidence>
<comment type="similarity">
    <text evidence="4">Belongs to the GART family.</text>
</comment>
<evidence type="ECO:0000256" key="1">
    <source>
        <dbReference type="ARBA" id="ARBA00005054"/>
    </source>
</evidence>
<dbReference type="KEGG" id="xbc:ELE36_04280"/>
<dbReference type="AlphaFoldDB" id="A0A411HGJ9"/>
<dbReference type="SUPFAM" id="SSF53328">
    <property type="entry name" value="Formyltransferase"/>
    <property type="match status" value="1"/>
</dbReference>
<feature type="site" description="Raises pKa of active site His" evidence="4">
    <location>
        <position position="158"/>
    </location>
</feature>
<organism evidence="6 7">
    <name type="scientific">Pseudolysobacter antarcticus</name>
    <dbReference type="NCBI Taxonomy" id="2511995"/>
    <lineage>
        <taxon>Bacteria</taxon>
        <taxon>Pseudomonadati</taxon>
        <taxon>Pseudomonadota</taxon>
        <taxon>Gammaproteobacteria</taxon>
        <taxon>Lysobacterales</taxon>
        <taxon>Rhodanobacteraceae</taxon>
        <taxon>Pseudolysobacter</taxon>
    </lineage>
</organism>
<comment type="catalytic activity">
    <reaction evidence="4">
        <text>N(1)-(5-phospho-beta-D-ribosyl)glycinamide + (6R)-10-formyltetrahydrofolate = N(2)-formyl-N(1)-(5-phospho-beta-D-ribosyl)glycinamide + (6S)-5,6,7,8-tetrahydrofolate + H(+)</text>
        <dbReference type="Rhea" id="RHEA:15053"/>
        <dbReference type="ChEBI" id="CHEBI:15378"/>
        <dbReference type="ChEBI" id="CHEBI:57453"/>
        <dbReference type="ChEBI" id="CHEBI:143788"/>
        <dbReference type="ChEBI" id="CHEBI:147286"/>
        <dbReference type="ChEBI" id="CHEBI:195366"/>
        <dbReference type="EC" id="2.1.2.2"/>
    </reaction>
</comment>
<dbReference type="UniPathway" id="UPA00074">
    <property type="reaction ID" value="UER00126"/>
</dbReference>
<reference evidence="6 7" key="1">
    <citation type="submission" date="2019-01" db="EMBL/GenBank/DDBJ databases">
        <title>Pseudolysobacter antarctica gen. nov., sp. nov., isolated from Fildes Peninsula, Antarctica.</title>
        <authorList>
            <person name="Wei Z."/>
            <person name="Peng F."/>
        </authorList>
    </citation>
    <scope>NUCLEOTIDE SEQUENCE [LARGE SCALE GENOMIC DNA]</scope>
    <source>
        <strain evidence="6 7">AQ6-296</strain>
    </source>
</reference>
<gene>
    <name evidence="4" type="primary">purN</name>
    <name evidence="6" type="ORF">ELE36_04280</name>
</gene>
<feature type="binding site" evidence="4">
    <location>
        <position position="120"/>
    </location>
    <ligand>
        <name>(6R)-10-formyltetrahydrofolate</name>
        <dbReference type="ChEBI" id="CHEBI:195366"/>
    </ligand>
</feature>
<dbReference type="InterPro" id="IPR004607">
    <property type="entry name" value="GART"/>
</dbReference>
<feature type="binding site" evidence="4">
    <location>
        <begin position="25"/>
        <end position="27"/>
    </location>
    <ligand>
        <name>N(1)-(5-phospho-beta-D-ribosyl)glycinamide</name>
        <dbReference type="ChEBI" id="CHEBI:143788"/>
    </ligand>
</feature>
<feature type="binding site" evidence="4">
    <location>
        <position position="78"/>
    </location>
    <ligand>
        <name>(6R)-10-formyltetrahydrofolate</name>
        <dbReference type="ChEBI" id="CHEBI:195366"/>
    </ligand>
</feature>
<proteinExistence type="inferred from homology"/>
<evidence type="ECO:0000313" key="7">
    <source>
        <dbReference type="Proteomes" id="UP000291562"/>
    </source>
</evidence>
<dbReference type="EMBL" id="CP035704">
    <property type="protein sequence ID" value="QBB69656.1"/>
    <property type="molecule type" value="Genomic_DNA"/>
</dbReference>
<evidence type="ECO:0000256" key="3">
    <source>
        <dbReference type="ARBA" id="ARBA00022755"/>
    </source>
</evidence>
<dbReference type="Pfam" id="PF00551">
    <property type="entry name" value="Formyl_trans_N"/>
    <property type="match status" value="1"/>
</dbReference>
<dbReference type="InterPro" id="IPR002376">
    <property type="entry name" value="Formyl_transf_N"/>
</dbReference>
<evidence type="ECO:0000313" key="6">
    <source>
        <dbReference type="EMBL" id="QBB69656.1"/>
    </source>
</evidence>
<dbReference type="GO" id="GO:0006189">
    <property type="term" value="P:'de novo' IMP biosynthetic process"/>
    <property type="evidence" value="ECO:0007669"/>
    <property type="project" value="UniProtKB-UniRule"/>
</dbReference>
<dbReference type="OrthoDB" id="9806170at2"/>
<dbReference type="NCBIfam" id="TIGR00639">
    <property type="entry name" value="PurN"/>
    <property type="match status" value="1"/>
</dbReference>
<dbReference type="Proteomes" id="UP000291562">
    <property type="component" value="Chromosome"/>
</dbReference>
<feature type="domain" description="Formyl transferase N-terminal" evidence="5">
    <location>
        <begin position="17"/>
        <end position="193"/>
    </location>
</feature>
<name>A0A411HGJ9_9GAMM</name>
<comment type="function">
    <text evidence="4">Catalyzes the transfer of a formyl group from 10-formyltetrahydrofolate to 5-phospho-ribosyl-glycinamide (GAR), producing 5-phospho-ribosyl-N-formylglycinamide (FGAR) and tetrahydrofolate.</text>
</comment>
<dbReference type="PANTHER" id="PTHR43369">
    <property type="entry name" value="PHOSPHORIBOSYLGLYCINAMIDE FORMYLTRANSFERASE"/>
    <property type="match status" value="1"/>
</dbReference>
<accession>A0A411HGJ9</accession>
<feature type="active site" description="Proton donor" evidence="4">
    <location>
        <position position="122"/>
    </location>
</feature>
<dbReference type="InterPro" id="IPR036477">
    <property type="entry name" value="Formyl_transf_N_sf"/>
</dbReference>
<dbReference type="Gene3D" id="3.40.50.170">
    <property type="entry name" value="Formyl transferase, N-terminal domain"/>
    <property type="match status" value="1"/>
</dbReference>
<keyword evidence="7" id="KW-1185">Reference proteome</keyword>
<dbReference type="EC" id="2.1.2.2" evidence="4"/>
<dbReference type="GO" id="GO:0004644">
    <property type="term" value="F:phosphoribosylglycinamide formyltransferase activity"/>
    <property type="evidence" value="ECO:0007669"/>
    <property type="project" value="UniProtKB-UniRule"/>
</dbReference>
<sequence>MSVSASAENSRTDLLPIVVLASGRGSNLQALIDARDAGTLAVEIRGVLSDKPKCQALQRARDAGIATVALSPRDYADRASFDRDLFARIAEFSPRLIVLAGFMRVLDPAVVSACAGRMINIHPSLLPKYPGLHTHQRALDAGDALHGSSVHIVTPTLDAGPVIAQAQIQIQSDDNAETLAARLLPLEHHLLCACIALIANDRIHLASDDWRCDGQHLPGPLQLGGDGELAQR</sequence>
<evidence type="ECO:0000256" key="2">
    <source>
        <dbReference type="ARBA" id="ARBA00022679"/>
    </source>
</evidence>
<dbReference type="GO" id="GO:0005829">
    <property type="term" value="C:cytosol"/>
    <property type="evidence" value="ECO:0007669"/>
    <property type="project" value="TreeGrafter"/>
</dbReference>
<evidence type="ECO:0000256" key="4">
    <source>
        <dbReference type="HAMAP-Rule" id="MF_01930"/>
    </source>
</evidence>
<keyword evidence="2 4" id="KW-0808">Transferase</keyword>
<dbReference type="PANTHER" id="PTHR43369:SF2">
    <property type="entry name" value="PHOSPHORIBOSYLGLYCINAMIDE FORMYLTRANSFERASE"/>
    <property type="match status" value="1"/>
</dbReference>
<dbReference type="HAMAP" id="MF_01930">
    <property type="entry name" value="PurN"/>
    <property type="match status" value="1"/>
</dbReference>
<dbReference type="CDD" id="cd08645">
    <property type="entry name" value="FMT_core_GART"/>
    <property type="match status" value="1"/>
</dbReference>